<proteinExistence type="predicted"/>
<sequence>MGRVLGLETLTIALVLVLALDVVPWAIAFSHHHHPHHKKGKHGRLKDHANSHANMQVVRKLSFAKSHGEASNQSYGELVVARGVPRSKIFVITGEPDPDRSIDTIKGISNGDIGRTIASQSIENKMKGSLKEEDDDRASMEVAEHGFTSLHKNKKKIKEETMKALKENLTRDSQKEHK</sequence>
<dbReference type="EMBL" id="JABFUD020000005">
    <property type="protein sequence ID" value="KAI5079834.1"/>
    <property type="molecule type" value="Genomic_DNA"/>
</dbReference>
<dbReference type="Proteomes" id="UP000886520">
    <property type="component" value="Chromosome 5"/>
</dbReference>
<evidence type="ECO:0000313" key="2">
    <source>
        <dbReference type="Proteomes" id="UP000886520"/>
    </source>
</evidence>
<protein>
    <submittedName>
        <fullName evidence="1">Uncharacterized protein</fullName>
    </submittedName>
</protein>
<dbReference type="OrthoDB" id="10593464at2759"/>
<evidence type="ECO:0000313" key="1">
    <source>
        <dbReference type="EMBL" id="KAI5079834.1"/>
    </source>
</evidence>
<name>A0A9D4V5B1_ADICA</name>
<comment type="caution">
    <text evidence="1">The sequence shown here is derived from an EMBL/GenBank/DDBJ whole genome shotgun (WGS) entry which is preliminary data.</text>
</comment>
<organism evidence="1 2">
    <name type="scientific">Adiantum capillus-veneris</name>
    <name type="common">Maidenhair fern</name>
    <dbReference type="NCBI Taxonomy" id="13818"/>
    <lineage>
        <taxon>Eukaryota</taxon>
        <taxon>Viridiplantae</taxon>
        <taxon>Streptophyta</taxon>
        <taxon>Embryophyta</taxon>
        <taxon>Tracheophyta</taxon>
        <taxon>Polypodiopsida</taxon>
        <taxon>Polypodiidae</taxon>
        <taxon>Polypodiales</taxon>
        <taxon>Pteridineae</taxon>
        <taxon>Pteridaceae</taxon>
        <taxon>Vittarioideae</taxon>
        <taxon>Adiantum</taxon>
    </lineage>
</organism>
<dbReference type="AlphaFoldDB" id="A0A9D4V5B1"/>
<reference evidence="1 2" key="1">
    <citation type="submission" date="2021-01" db="EMBL/GenBank/DDBJ databases">
        <title>Adiantum capillus-veneris genome.</title>
        <authorList>
            <person name="Fang Y."/>
            <person name="Liao Q."/>
        </authorList>
    </citation>
    <scope>NUCLEOTIDE SEQUENCE [LARGE SCALE GENOMIC DNA]</scope>
    <source>
        <strain evidence="1">H3</strain>
        <tissue evidence="1">Leaf</tissue>
    </source>
</reference>
<keyword evidence="2" id="KW-1185">Reference proteome</keyword>
<gene>
    <name evidence="1" type="ORF">GOP47_0005313</name>
</gene>
<accession>A0A9D4V5B1</accession>